<evidence type="ECO:0000313" key="3">
    <source>
        <dbReference type="Proteomes" id="UP000838412"/>
    </source>
</evidence>
<dbReference type="AlphaFoldDB" id="A0A8J9YZ51"/>
<dbReference type="Proteomes" id="UP000838412">
    <property type="component" value="Chromosome 14"/>
</dbReference>
<protein>
    <submittedName>
        <fullName evidence="2">Hypp7337 protein</fullName>
    </submittedName>
</protein>
<gene>
    <name evidence="2" type="primary">Hypp7337</name>
    <name evidence="2" type="ORF">BLAG_LOCUS7173</name>
</gene>
<organism evidence="2 3">
    <name type="scientific">Branchiostoma lanceolatum</name>
    <name type="common">Common lancelet</name>
    <name type="synonym">Amphioxus lanceolatum</name>
    <dbReference type="NCBI Taxonomy" id="7740"/>
    <lineage>
        <taxon>Eukaryota</taxon>
        <taxon>Metazoa</taxon>
        <taxon>Chordata</taxon>
        <taxon>Cephalochordata</taxon>
        <taxon>Leptocardii</taxon>
        <taxon>Amphioxiformes</taxon>
        <taxon>Branchiostomatidae</taxon>
        <taxon>Branchiostoma</taxon>
    </lineage>
</organism>
<dbReference type="EMBL" id="OV696699">
    <property type="protein sequence ID" value="CAH1244553.1"/>
    <property type="molecule type" value="Genomic_DNA"/>
</dbReference>
<proteinExistence type="predicted"/>
<reference evidence="2" key="1">
    <citation type="submission" date="2022-01" db="EMBL/GenBank/DDBJ databases">
        <authorList>
            <person name="Braso-Vives M."/>
        </authorList>
    </citation>
    <scope>NUCLEOTIDE SEQUENCE</scope>
</reference>
<sequence length="269" mass="30615">MSLYKFSYTLPGRSGWPIECVMKHLRKDRSKAINVDMFFQEFAWTRSGKKKRPLQHNSRDTASSKRPKRAVRPTVESSKEKEKAADEILRQLFSGDENEESEDHIVQTETPAVLQMHSYSSSSQSKAPSTFNSLSFQNEEALLPEELVLYGLLYVMGTAPHEGRKDVLPENCFTPWNSREFVLVATALNRITGRSQYSADGINLYLSSAPQPKGRCNKVRWVHFQSEVQQFVEQQEIVAHLSGHEVDAEGPRCDRTRTRTFGGVATHCF</sequence>
<evidence type="ECO:0000313" key="2">
    <source>
        <dbReference type="EMBL" id="CAH1244553.1"/>
    </source>
</evidence>
<evidence type="ECO:0000256" key="1">
    <source>
        <dbReference type="SAM" id="MobiDB-lite"/>
    </source>
</evidence>
<feature type="region of interest" description="Disordered" evidence="1">
    <location>
        <begin position="49"/>
        <end position="83"/>
    </location>
</feature>
<name>A0A8J9YZ51_BRALA</name>
<accession>A0A8J9YZ51</accession>
<keyword evidence="3" id="KW-1185">Reference proteome</keyword>